<keyword evidence="1" id="KW-0732">Signal</keyword>
<keyword evidence="3" id="KW-1185">Reference proteome</keyword>
<feature type="signal peptide" evidence="1">
    <location>
        <begin position="1"/>
        <end position="24"/>
    </location>
</feature>
<organism evidence="2 3">
    <name type="scientific">Gilvirhabdus luticola</name>
    <dbReference type="NCBI Taxonomy" id="3079858"/>
    <lineage>
        <taxon>Bacteria</taxon>
        <taxon>Pseudomonadati</taxon>
        <taxon>Bacteroidota</taxon>
        <taxon>Flavobacteriia</taxon>
        <taxon>Flavobacteriales</taxon>
        <taxon>Flavobacteriaceae</taxon>
        <taxon>Gilvirhabdus</taxon>
    </lineage>
</organism>
<accession>A0ABU3UAN3</accession>
<feature type="chain" id="PRO_5045294858" evidence="1">
    <location>
        <begin position="25"/>
        <end position="254"/>
    </location>
</feature>
<protein>
    <submittedName>
        <fullName evidence="2">DUF6048 family protein</fullName>
    </submittedName>
</protein>
<dbReference type="InterPro" id="IPR046111">
    <property type="entry name" value="DUF6048"/>
</dbReference>
<reference evidence="2 3" key="1">
    <citation type="submission" date="2023-10" db="EMBL/GenBank/DDBJ databases">
        <title>Marimonas sp. nov. isolated from tidal mud flat.</title>
        <authorList>
            <person name="Jaincy N.J."/>
            <person name="Srinivasan S."/>
            <person name="Lee S.-S."/>
        </authorList>
    </citation>
    <scope>NUCLEOTIDE SEQUENCE [LARGE SCALE GENOMIC DNA]</scope>
    <source>
        <strain evidence="2 3">MJ-SS3</strain>
    </source>
</reference>
<name>A0ABU3UAN3_9FLAO</name>
<dbReference type="RefSeq" id="WP_316663256.1">
    <property type="nucleotide sequence ID" value="NZ_JAWHTF010000009.1"/>
</dbReference>
<sequence length="254" mass="28929">MLHIIKYFIKNFAFIILFCASMNAQNDSIVSSITDSVKAETDSIKIQNKYGLRIGADVSKLVRSFIDDDYKGFEVNGDFRLTRKLYLAAEIGTEEKITDTDYLKVTTTGSYLKAGVDYNLYKNWLDMENMIYSGFRVGASTFSHTLNEYLIYSQDQYWTPQLSSDTSEDFDGLTAIWAEIVFGIKAEVFNNLYVGLNVQFKGLITETEPSNFENLYIPGFNKTYDSGGFGFGFGYNISYLIPIYKKDKTFAVEE</sequence>
<dbReference type="EMBL" id="JAWHTF010000009">
    <property type="protein sequence ID" value="MDU8887160.1"/>
    <property type="molecule type" value="Genomic_DNA"/>
</dbReference>
<dbReference type="Pfam" id="PF19515">
    <property type="entry name" value="DUF6048"/>
    <property type="match status" value="1"/>
</dbReference>
<evidence type="ECO:0000256" key="1">
    <source>
        <dbReference type="SAM" id="SignalP"/>
    </source>
</evidence>
<evidence type="ECO:0000313" key="3">
    <source>
        <dbReference type="Proteomes" id="UP001268651"/>
    </source>
</evidence>
<comment type="caution">
    <text evidence="2">The sequence shown here is derived from an EMBL/GenBank/DDBJ whole genome shotgun (WGS) entry which is preliminary data.</text>
</comment>
<proteinExistence type="predicted"/>
<gene>
    <name evidence="2" type="ORF">RXV94_13395</name>
</gene>
<evidence type="ECO:0000313" key="2">
    <source>
        <dbReference type="EMBL" id="MDU8887160.1"/>
    </source>
</evidence>
<dbReference type="Proteomes" id="UP001268651">
    <property type="component" value="Unassembled WGS sequence"/>
</dbReference>